<gene>
    <name evidence="3" type="ORF">A6M21_06170</name>
</gene>
<comment type="caution">
    <text evidence="3">The sequence shown here is derived from an EMBL/GenBank/DDBJ whole genome shotgun (WGS) entry which is preliminary data.</text>
</comment>
<dbReference type="STRING" id="1838280.A6M21_06170"/>
<keyword evidence="1" id="KW-0489">Methyltransferase</keyword>
<dbReference type="RefSeq" id="WP_066666892.1">
    <property type="nucleotide sequence ID" value="NZ_LYVF01000062.1"/>
</dbReference>
<evidence type="ECO:0000256" key="1">
    <source>
        <dbReference type="ARBA" id="ARBA00022603"/>
    </source>
</evidence>
<evidence type="ECO:0000256" key="2">
    <source>
        <dbReference type="ARBA" id="ARBA00022679"/>
    </source>
</evidence>
<dbReference type="GO" id="GO:0032259">
    <property type="term" value="P:methylation"/>
    <property type="evidence" value="ECO:0007669"/>
    <property type="project" value="UniProtKB-KW"/>
</dbReference>
<keyword evidence="4" id="KW-1185">Reference proteome</keyword>
<name>A0A1B7LH46_9FIRM</name>
<protein>
    <recommendedName>
        <fullName evidence="5">SAM-dependent methyltransferase</fullName>
    </recommendedName>
</protein>
<dbReference type="InterPro" id="IPR038375">
    <property type="entry name" value="NDUFAF7_sf"/>
</dbReference>
<dbReference type="OrthoDB" id="9794208at2"/>
<accession>A0A1B7LH46</accession>
<dbReference type="PANTHER" id="PTHR12049">
    <property type="entry name" value="PROTEIN ARGININE METHYLTRANSFERASE NDUFAF7, MITOCHONDRIAL"/>
    <property type="match status" value="1"/>
</dbReference>
<dbReference type="PANTHER" id="PTHR12049:SF7">
    <property type="entry name" value="PROTEIN ARGININE METHYLTRANSFERASE NDUFAF7, MITOCHONDRIAL"/>
    <property type="match status" value="1"/>
</dbReference>
<dbReference type="EMBL" id="LYVF01000062">
    <property type="protein sequence ID" value="OAT85546.1"/>
    <property type="molecule type" value="Genomic_DNA"/>
</dbReference>
<sequence length="387" mass="43186">MSEKVNKLAEIIMNEIKINGPLTFARFMEMALYYPGLGYYTAPGEKIGTAGDYYTSSDVHPVFGAMLARQFTQMWPFLPVHPADRLLVEYGAGKGLLARDILTALREQSPEICPSLTYWIIERSPVLAARQRETLSGTDLAGARVRWAENLSATGGRITGCIFSNEVVDAFPVHRIRQTAAGLKEIYVTCRDGRLQEIESDPSTPLLAACLQAQGTSLETGQTAEINLAARHWLAEIASRLACGFLLTIDYGQEARELYHPSRFDGTMRCYHRHKLIANPYEHVGEQDITANVNFTQLRQWGEEMGLRTAGFTTQMNFLLNLGILETVKPAVSYVFDPEILRATMAIKKLIMPEGMGRDFKILCQYKGLTQFPELAGFNGKFGRSGR</sequence>
<organism evidence="3 4">
    <name type="scientific">Desulfotomaculum copahuensis</name>
    <dbReference type="NCBI Taxonomy" id="1838280"/>
    <lineage>
        <taxon>Bacteria</taxon>
        <taxon>Bacillati</taxon>
        <taxon>Bacillota</taxon>
        <taxon>Clostridia</taxon>
        <taxon>Eubacteriales</taxon>
        <taxon>Desulfotomaculaceae</taxon>
        <taxon>Desulfotomaculum</taxon>
    </lineage>
</organism>
<dbReference type="Pfam" id="PF02636">
    <property type="entry name" value="Methyltransf_28"/>
    <property type="match status" value="1"/>
</dbReference>
<evidence type="ECO:0000313" key="4">
    <source>
        <dbReference type="Proteomes" id="UP000078532"/>
    </source>
</evidence>
<dbReference type="Proteomes" id="UP000078532">
    <property type="component" value="Unassembled WGS sequence"/>
</dbReference>
<dbReference type="SUPFAM" id="SSF53335">
    <property type="entry name" value="S-adenosyl-L-methionine-dependent methyltransferases"/>
    <property type="match status" value="1"/>
</dbReference>
<evidence type="ECO:0000313" key="3">
    <source>
        <dbReference type="EMBL" id="OAT85546.1"/>
    </source>
</evidence>
<reference evidence="3 4" key="1">
    <citation type="submission" date="2016-04" db="EMBL/GenBank/DDBJ databases">
        <authorList>
            <person name="Evans L.H."/>
            <person name="Alamgir A."/>
            <person name="Owens N."/>
            <person name="Weber N.D."/>
            <person name="Virtaneva K."/>
            <person name="Barbian K."/>
            <person name="Babar A."/>
            <person name="Rosenke K."/>
        </authorList>
    </citation>
    <scope>NUCLEOTIDE SEQUENCE [LARGE SCALE GENOMIC DNA]</scope>
    <source>
        <strain evidence="3 4">LMa1</strain>
    </source>
</reference>
<proteinExistence type="predicted"/>
<keyword evidence="2" id="KW-0808">Transferase</keyword>
<dbReference type="InterPro" id="IPR029063">
    <property type="entry name" value="SAM-dependent_MTases_sf"/>
</dbReference>
<evidence type="ECO:0008006" key="5">
    <source>
        <dbReference type="Google" id="ProtNLM"/>
    </source>
</evidence>
<dbReference type="InterPro" id="IPR003788">
    <property type="entry name" value="NDUFAF7"/>
</dbReference>
<dbReference type="AlphaFoldDB" id="A0A1B7LH46"/>
<dbReference type="GO" id="GO:0035243">
    <property type="term" value="F:protein-arginine omega-N symmetric methyltransferase activity"/>
    <property type="evidence" value="ECO:0007669"/>
    <property type="project" value="TreeGrafter"/>
</dbReference>
<dbReference type="Gene3D" id="3.40.50.12710">
    <property type="match status" value="1"/>
</dbReference>